<organism evidence="2 3">
    <name type="scientific">Microcystis panniformis FACHB-1757</name>
    <dbReference type="NCBI Taxonomy" id="1638788"/>
    <lineage>
        <taxon>Bacteria</taxon>
        <taxon>Bacillati</taxon>
        <taxon>Cyanobacteriota</taxon>
        <taxon>Cyanophyceae</taxon>
        <taxon>Oscillatoriophycideae</taxon>
        <taxon>Chroococcales</taxon>
        <taxon>Microcystaceae</taxon>
        <taxon>Microcystis</taxon>
    </lineage>
</organism>
<proteinExistence type="predicted"/>
<dbReference type="AlphaFoldDB" id="A0A0K1SA67"/>
<dbReference type="CDD" id="cd06260">
    <property type="entry name" value="DUF820-like"/>
    <property type="match status" value="1"/>
</dbReference>
<accession>A0A0K1SA67</accession>
<dbReference type="InterPro" id="IPR012296">
    <property type="entry name" value="Nuclease_put_TT1808"/>
</dbReference>
<dbReference type="InterPro" id="IPR008538">
    <property type="entry name" value="Uma2"/>
</dbReference>
<dbReference type="PANTHER" id="PTHR36558:SF1">
    <property type="entry name" value="RESTRICTION ENDONUCLEASE DOMAIN-CONTAINING PROTEIN-RELATED"/>
    <property type="match status" value="1"/>
</dbReference>
<protein>
    <recommendedName>
        <fullName evidence="1">Putative restriction endonuclease domain-containing protein</fullName>
    </recommendedName>
</protein>
<evidence type="ECO:0000313" key="3">
    <source>
        <dbReference type="Proteomes" id="UP000068167"/>
    </source>
</evidence>
<dbReference type="KEGG" id="mpk:VL20_6262"/>
<dbReference type="Proteomes" id="UP000068167">
    <property type="component" value="Chromosome"/>
</dbReference>
<name>A0A0K1SA67_9CHRO</name>
<dbReference type="InterPro" id="IPR011335">
    <property type="entry name" value="Restrct_endonuc-II-like"/>
</dbReference>
<dbReference type="Gene3D" id="3.90.1570.10">
    <property type="entry name" value="tt1808, chain A"/>
    <property type="match status" value="1"/>
</dbReference>
<dbReference type="Pfam" id="PF05685">
    <property type="entry name" value="Uma2"/>
    <property type="match status" value="1"/>
</dbReference>
<dbReference type="PATRIC" id="fig|1638788.3.peg.6291"/>
<evidence type="ECO:0000259" key="1">
    <source>
        <dbReference type="Pfam" id="PF05685"/>
    </source>
</evidence>
<sequence length="198" mass="22923">MTEKMLTRSPTKTLSLEEYRNLETIAEVKHEYHDGEIIEMTGGSINHNRLVRNLIRLLDNALRKTIYEVFPSDLRLWIPQYNRGLYPDLMIIAGEPLFSDNRNDEILNPCLIIEVLSPSTSSYDRGDKFRYYRSIPQLNQYLLVSQGEILIESYSKTSENNWLLQEYTPARGIISLDSLGISLNLVDIYEGIDFNLNS</sequence>
<keyword evidence="3" id="KW-1185">Reference proteome</keyword>
<gene>
    <name evidence="2" type="ORF">VL20_6262</name>
</gene>
<feature type="domain" description="Putative restriction endonuclease" evidence="1">
    <location>
        <begin position="16"/>
        <end position="184"/>
    </location>
</feature>
<dbReference type="SUPFAM" id="SSF52980">
    <property type="entry name" value="Restriction endonuclease-like"/>
    <property type="match status" value="1"/>
</dbReference>
<dbReference type="PANTHER" id="PTHR36558">
    <property type="entry name" value="GLR1098 PROTEIN"/>
    <property type="match status" value="1"/>
</dbReference>
<evidence type="ECO:0000313" key="2">
    <source>
        <dbReference type="EMBL" id="AKV71022.1"/>
    </source>
</evidence>
<reference evidence="2 3" key="1">
    <citation type="journal article" date="2016" name="Stand. Genomic Sci.">
        <title>Complete genome sequence and genomic characterization of Microcystis panniformis FACHB 1757 by third-generation sequencing.</title>
        <authorList>
            <person name="Zhang J.Y."/>
            <person name="Guan R."/>
            <person name="Zhang H.J."/>
            <person name="Li H."/>
            <person name="Xiao P."/>
            <person name="Yu G.L."/>
            <person name="Du L."/>
            <person name="Cao D.M."/>
            <person name="Zhu B.C."/>
            <person name="Li R.H."/>
            <person name="Lu Z.H."/>
        </authorList>
    </citation>
    <scope>NUCLEOTIDE SEQUENCE [LARGE SCALE GENOMIC DNA]</scope>
    <source>
        <strain evidence="2 3">FACHB-1757</strain>
    </source>
</reference>
<dbReference type="EMBL" id="CP011339">
    <property type="protein sequence ID" value="AKV71022.1"/>
    <property type="molecule type" value="Genomic_DNA"/>
</dbReference>